<reference evidence="1" key="1">
    <citation type="submission" date="2022-10" db="EMBL/GenBank/DDBJ databases">
        <authorList>
            <person name="Chen Y."/>
            <person name="Dougan E. K."/>
            <person name="Chan C."/>
            <person name="Rhodes N."/>
            <person name="Thang M."/>
        </authorList>
    </citation>
    <scope>NUCLEOTIDE SEQUENCE</scope>
</reference>
<comment type="caution">
    <text evidence="1">The sequence shown here is derived from an EMBL/GenBank/DDBJ whole genome shotgun (WGS) entry which is preliminary data.</text>
</comment>
<evidence type="ECO:0000313" key="1">
    <source>
        <dbReference type="EMBL" id="CAI4005935.1"/>
    </source>
</evidence>
<sequence length="490" mass="54421">DGYAKKGCSMVEIMAIQVQRPHWFVSHAWIEPVCKFLACLEQHALVRELSSSTFYWVCAYANNQHCVEEDIKSNPRSTSFYRAMQMSEGVLLVLDSAGTPFGWDFAVMRRKKSSVPTAVAPGALQLERRSEKTEAPEFSPVEVANVIKVTLKFTAAARTPSTAQRVSRVEFCKVVVVLFLDRVGRVYCVGSCVSEAFCIEDTAERGITREQLAKIDGYAKKGCSMVELMAIQVQRPHWFVSHAWIEPVCKFLACLEQHALVRELSSSTFYWVCAYANNQHCVEEDIKSNPRSTSFYRAMQMSEGVLLVLDSAGTPFESKVAVAPGAQLERRSHTEASECPVEVITGIKVFSRSLHEKLTAAARTPSTARLTSFESRGVRSSAKWLWFFSLTWGRDCVGSFGGAAQFVSPTRCLMSVSVDVPGHGNFDIALTSSSTAADMIFLLRERLPDSPWHGNKVLSSGVCQLQCDDIVEATRHSTLVLTNYSEITNQ</sequence>
<gene>
    <name evidence="1" type="ORF">C1SCF055_LOCUS31620</name>
</gene>
<protein>
    <submittedName>
        <fullName evidence="1">Uncharacterized protein</fullName>
    </submittedName>
</protein>
<proteinExistence type="predicted"/>
<accession>A0A9P1G9I8</accession>
<feature type="non-terminal residue" evidence="1">
    <location>
        <position position="490"/>
    </location>
</feature>
<dbReference type="EMBL" id="CAMXCT010003726">
    <property type="protein sequence ID" value="CAI4005935.1"/>
    <property type="molecule type" value="Genomic_DNA"/>
</dbReference>
<evidence type="ECO:0000313" key="2">
    <source>
        <dbReference type="EMBL" id="CAL4793247.1"/>
    </source>
</evidence>
<dbReference type="OrthoDB" id="305162at2759"/>
<dbReference type="EMBL" id="CAMXCT020003726">
    <property type="protein sequence ID" value="CAL1159310.1"/>
    <property type="molecule type" value="Genomic_DNA"/>
</dbReference>
<keyword evidence="3" id="KW-1185">Reference proteome</keyword>
<feature type="non-terminal residue" evidence="1">
    <location>
        <position position="1"/>
    </location>
</feature>
<name>A0A9P1G9I8_9DINO</name>
<dbReference type="EMBL" id="CAMXCT030003726">
    <property type="protein sequence ID" value="CAL4793247.1"/>
    <property type="molecule type" value="Genomic_DNA"/>
</dbReference>
<dbReference type="AlphaFoldDB" id="A0A9P1G9I8"/>
<dbReference type="Proteomes" id="UP001152797">
    <property type="component" value="Unassembled WGS sequence"/>
</dbReference>
<organism evidence="1">
    <name type="scientific">Cladocopium goreaui</name>
    <dbReference type="NCBI Taxonomy" id="2562237"/>
    <lineage>
        <taxon>Eukaryota</taxon>
        <taxon>Sar</taxon>
        <taxon>Alveolata</taxon>
        <taxon>Dinophyceae</taxon>
        <taxon>Suessiales</taxon>
        <taxon>Symbiodiniaceae</taxon>
        <taxon>Cladocopium</taxon>
    </lineage>
</organism>
<evidence type="ECO:0000313" key="3">
    <source>
        <dbReference type="Proteomes" id="UP001152797"/>
    </source>
</evidence>
<reference evidence="2 3" key="2">
    <citation type="submission" date="2024-05" db="EMBL/GenBank/DDBJ databases">
        <authorList>
            <person name="Chen Y."/>
            <person name="Shah S."/>
            <person name="Dougan E. K."/>
            <person name="Thang M."/>
            <person name="Chan C."/>
        </authorList>
    </citation>
    <scope>NUCLEOTIDE SEQUENCE [LARGE SCALE GENOMIC DNA]</scope>
</reference>